<feature type="compositionally biased region" description="Polar residues" evidence="10">
    <location>
        <begin position="1573"/>
        <end position="1592"/>
    </location>
</feature>
<evidence type="ECO:0000256" key="8">
    <source>
        <dbReference type="ARBA" id="ARBA00023054"/>
    </source>
</evidence>
<evidence type="ECO:0000256" key="10">
    <source>
        <dbReference type="SAM" id="MobiDB-lite"/>
    </source>
</evidence>
<evidence type="ECO:0000313" key="11">
    <source>
        <dbReference type="EMBL" id="EKC24921.1"/>
    </source>
</evidence>
<dbReference type="CDD" id="cd00160">
    <property type="entry name" value="RhoGEF"/>
    <property type="match status" value="1"/>
</dbReference>
<feature type="compositionally biased region" description="Acidic residues" evidence="10">
    <location>
        <begin position="512"/>
        <end position="525"/>
    </location>
</feature>
<dbReference type="InterPro" id="IPR000219">
    <property type="entry name" value="DH_dom"/>
</dbReference>
<dbReference type="InParanoid" id="K1QTJ8"/>
<feature type="compositionally biased region" description="Polar residues" evidence="10">
    <location>
        <begin position="806"/>
        <end position="816"/>
    </location>
</feature>
<dbReference type="Pfam" id="PF17838">
    <property type="entry name" value="PH_16"/>
    <property type="match status" value="1"/>
</dbReference>
<feature type="region of interest" description="Disordered" evidence="10">
    <location>
        <begin position="688"/>
        <end position="723"/>
    </location>
</feature>
<dbReference type="PROSITE" id="PS50010">
    <property type="entry name" value="DH_2"/>
    <property type="match status" value="1"/>
</dbReference>
<keyword evidence="5" id="KW-0479">Metal-binding</keyword>
<dbReference type="EMBL" id="JH818854">
    <property type="protein sequence ID" value="EKC24921.1"/>
    <property type="molecule type" value="Genomic_DNA"/>
</dbReference>
<dbReference type="InterPro" id="IPR051632">
    <property type="entry name" value="Rho_GEF"/>
</dbReference>
<dbReference type="GO" id="GO:0035023">
    <property type="term" value="P:regulation of Rho protein signal transduction"/>
    <property type="evidence" value="ECO:0007669"/>
    <property type="project" value="TreeGrafter"/>
</dbReference>
<dbReference type="Gene3D" id="2.30.29.30">
    <property type="entry name" value="Pleckstrin-homology domain (PH domain)/Phosphotyrosine-binding domain (PTB)"/>
    <property type="match status" value="1"/>
</dbReference>
<evidence type="ECO:0000256" key="5">
    <source>
        <dbReference type="ARBA" id="ARBA00022723"/>
    </source>
</evidence>
<dbReference type="GO" id="GO:0016301">
    <property type="term" value="F:kinase activity"/>
    <property type="evidence" value="ECO:0007669"/>
    <property type="project" value="UniProtKB-KW"/>
</dbReference>
<dbReference type="GO" id="GO:0005085">
    <property type="term" value="F:guanyl-nucleotide exchange factor activity"/>
    <property type="evidence" value="ECO:0007669"/>
    <property type="project" value="UniProtKB-KW"/>
</dbReference>
<dbReference type="Gene3D" id="3.30.60.20">
    <property type="match status" value="1"/>
</dbReference>
<gene>
    <name evidence="11" type="ORF">CGI_10007280</name>
</gene>
<feature type="region of interest" description="Disordered" evidence="10">
    <location>
        <begin position="506"/>
        <end position="540"/>
    </location>
</feature>
<evidence type="ECO:0000256" key="7">
    <source>
        <dbReference type="ARBA" id="ARBA00022833"/>
    </source>
</evidence>
<dbReference type="SUPFAM" id="SSF48065">
    <property type="entry name" value="DBL homology domain (DH-domain)"/>
    <property type="match status" value="1"/>
</dbReference>
<dbReference type="PANTHER" id="PTHR13944:SF21">
    <property type="entry name" value="CYSTS, ISOFORM C"/>
    <property type="match status" value="1"/>
</dbReference>
<dbReference type="InterPro" id="IPR001849">
    <property type="entry name" value="PH_domain"/>
</dbReference>
<dbReference type="InterPro" id="IPR046349">
    <property type="entry name" value="C1-like_sf"/>
</dbReference>
<organism evidence="11">
    <name type="scientific">Magallana gigas</name>
    <name type="common">Pacific oyster</name>
    <name type="synonym">Crassostrea gigas</name>
    <dbReference type="NCBI Taxonomy" id="29159"/>
    <lineage>
        <taxon>Eukaryota</taxon>
        <taxon>Metazoa</taxon>
        <taxon>Spiralia</taxon>
        <taxon>Lophotrochozoa</taxon>
        <taxon>Mollusca</taxon>
        <taxon>Bivalvia</taxon>
        <taxon>Autobranchia</taxon>
        <taxon>Pteriomorphia</taxon>
        <taxon>Ostreida</taxon>
        <taxon>Ostreoidea</taxon>
        <taxon>Ostreidae</taxon>
        <taxon>Magallana</taxon>
    </lineage>
</organism>
<keyword evidence="6" id="KW-0863">Zinc-finger</keyword>
<dbReference type="GO" id="GO:0005737">
    <property type="term" value="C:cytoplasm"/>
    <property type="evidence" value="ECO:0007669"/>
    <property type="project" value="UniProtKB-SubCell"/>
</dbReference>
<feature type="compositionally biased region" description="Polar residues" evidence="10">
    <location>
        <begin position="620"/>
        <end position="635"/>
    </location>
</feature>
<feature type="region of interest" description="Disordered" evidence="10">
    <location>
        <begin position="584"/>
        <end position="660"/>
    </location>
</feature>
<keyword evidence="4" id="KW-0344">Guanine-nucleotide releasing factor</keyword>
<dbReference type="CDD" id="cd20815">
    <property type="entry name" value="C1_p190RhoGEF-like"/>
    <property type="match status" value="1"/>
</dbReference>
<dbReference type="InterPro" id="IPR011993">
    <property type="entry name" value="PH-like_dom_sf"/>
</dbReference>
<keyword evidence="7" id="KW-0862">Zinc</keyword>
<protein>
    <submittedName>
        <fullName evidence="11">A-kinase anchor protein 13</fullName>
    </submittedName>
</protein>
<reference evidence="11" key="1">
    <citation type="journal article" date="2012" name="Nature">
        <title>The oyster genome reveals stress adaptation and complexity of shell formation.</title>
        <authorList>
            <person name="Zhang G."/>
            <person name="Fang X."/>
            <person name="Guo X."/>
            <person name="Li L."/>
            <person name="Luo R."/>
            <person name="Xu F."/>
            <person name="Yang P."/>
            <person name="Zhang L."/>
            <person name="Wang X."/>
            <person name="Qi H."/>
            <person name="Xiong Z."/>
            <person name="Que H."/>
            <person name="Xie Y."/>
            <person name="Holland P.W."/>
            <person name="Paps J."/>
            <person name="Zhu Y."/>
            <person name="Wu F."/>
            <person name="Chen Y."/>
            <person name="Wang J."/>
            <person name="Peng C."/>
            <person name="Meng J."/>
            <person name="Yang L."/>
            <person name="Liu J."/>
            <person name="Wen B."/>
            <person name="Zhang N."/>
            <person name="Huang Z."/>
            <person name="Zhu Q."/>
            <person name="Feng Y."/>
            <person name="Mount A."/>
            <person name="Hedgecock D."/>
            <person name="Xu Z."/>
            <person name="Liu Y."/>
            <person name="Domazet-Loso T."/>
            <person name="Du Y."/>
            <person name="Sun X."/>
            <person name="Zhang S."/>
            <person name="Liu B."/>
            <person name="Cheng P."/>
            <person name="Jiang X."/>
            <person name="Li J."/>
            <person name="Fan D."/>
            <person name="Wang W."/>
            <person name="Fu W."/>
            <person name="Wang T."/>
            <person name="Wang B."/>
            <person name="Zhang J."/>
            <person name="Peng Z."/>
            <person name="Li Y."/>
            <person name="Li N."/>
            <person name="Wang J."/>
            <person name="Chen M."/>
            <person name="He Y."/>
            <person name="Tan F."/>
            <person name="Song X."/>
            <person name="Zheng Q."/>
            <person name="Huang R."/>
            <person name="Yang H."/>
            <person name="Du X."/>
            <person name="Chen L."/>
            <person name="Yang M."/>
            <person name="Gaffney P.M."/>
            <person name="Wang S."/>
            <person name="Luo L."/>
            <person name="She Z."/>
            <person name="Ming Y."/>
            <person name="Huang W."/>
            <person name="Zhang S."/>
            <person name="Huang B."/>
            <person name="Zhang Y."/>
            <person name="Qu T."/>
            <person name="Ni P."/>
            <person name="Miao G."/>
            <person name="Wang J."/>
            <person name="Wang Q."/>
            <person name="Steinberg C.E."/>
            <person name="Wang H."/>
            <person name="Li N."/>
            <person name="Qian L."/>
            <person name="Zhang G."/>
            <person name="Li Y."/>
            <person name="Yang H."/>
            <person name="Liu X."/>
            <person name="Wang J."/>
            <person name="Yin Y."/>
            <person name="Wang J."/>
        </authorList>
    </citation>
    <scope>NUCLEOTIDE SEQUENCE [LARGE SCALE GENOMIC DNA]</scope>
    <source>
        <strain evidence="11">05x7-T-G4-1.051#20</strain>
    </source>
</reference>
<dbReference type="SMART" id="SM00233">
    <property type="entry name" value="PH"/>
    <property type="match status" value="1"/>
</dbReference>
<evidence type="ECO:0000256" key="6">
    <source>
        <dbReference type="ARBA" id="ARBA00022771"/>
    </source>
</evidence>
<dbReference type="InterPro" id="IPR035899">
    <property type="entry name" value="DBL_dom_sf"/>
</dbReference>
<evidence type="ECO:0000256" key="4">
    <source>
        <dbReference type="ARBA" id="ARBA00022658"/>
    </source>
</evidence>
<feature type="compositionally biased region" description="Polar residues" evidence="10">
    <location>
        <begin position="1631"/>
        <end position="1640"/>
    </location>
</feature>
<feature type="region of interest" description="Disordered" evidence="10">
    <location>
        <begin position="243"/>
        <end position="274"/>
    </location>
</feature>
<feature type="region of interest" description="Disordered" evidence="10">
    <location>
        <begin position="1666"/>
        <end position="1782"/>
    </location>
</feature>
<evidence type="ECO:0000256" key="1">
    <source>
        <dbReference type="ARBA" id="ARBA00004496"/>
    </source>
</evidence>
<feature type="region of interest" description="Disordered" evidence="10">
    <location>
        <begin position="806"/>
        <end position="861"/>
    </location>
</feature>
<feature type="compositionally biased region" description="Basic and acidic residues" evidence="10">
    <location>
        <begin position="1621"/>
        <end position="1630"/>
    </location>
</feature>
<dbReference type="GO" id="GO:0008270">
    <property type="term" value="F:zinc ion binding"/>
    <property type="evidence" value="ECO:0007669"/>
    <property type="project" value="UniProtKB-KW"/>
</dbReference>
<dbReference type="CDD" id="cd13329">
    <property type="entry name" value="PH_RhoGEF"/>
    <property type="match status" value="1"/>
</dbReference>
<comment type="subcellular location">
    <subcellularLocation>
        <location evidence="1">Cytoplasm</location>
    </subcellularLocation>
</comment>
<dbReference type="InterPro" id="IPR002219">
    <property type="entry name" value="PKC_DAG/PE"/>
</dbReference>
<feature type="region of interest" description="Disordered" evidence="10">
    <location>
        <begin position="904"/>
        <end position="929"/>
    </location>
</feature>
<dbReference type="SMART" id="SM00109">
    <property type="entry name" value="C1"/>
    <property type="match status" value="1"/>
</dbReference>
<dbReference type="Pfam" id="PF00621">
    <property type="entry name" value="RhoGEF"/>
    <property type="match status" value="1"/>
</dbReference>
<keyword evidence="3" id="KW-0597">Phosphoprotein</keyword>
<sequence>MTFAAHGEAERVQVTLFSYYNNDICALVTSPFVFDHNPTYFLACFLVESVYNIASLEDLELIKSDRFDLGEEDLDTLDQRLYLALRYLEIPEWWHLLGPNSPAAEHIPRESLLHFVARLGLYKVALFLLDKNGAQEALSLPNRHGYLPKDIAADKGHTNLAALLTEYNSHSVRLCTDTVATDFGIICQLENGQKSMSTITRRPVETTSMYDGETDSENKLQAIIDKTRSLQDAIKNVTTDDLNISEDDLESPGHSAEDLSDVMSDKDGNPEHVDTMDQDVYERTITAVQGLNEDLFNLRDIHRNKLLTQDLLARHSNSCPSLENEGRFSPLPVVQQTERHNSMLNLAKDDVEPNDSQYTSQIPLDSNDTANVQIYVNGRTVDRTDGQDDHLDSSLNNFLKDYYGGNTPGVRRRSWGPNLMTQNAIGHRIGKNINPIYVNGRTVDRTDGQDDHLDSSLNNFLKDYYGGNTPGVRRRSWGPNLMTQNAIGHRIGKNINPVLSGKSCSLNSLDGNDSDNEMSNDDAEAEQTPASPTDGSHDQVVPPVAMEGIVVTPPTSSHTQKYNQKVDEAHIANQGQTLTKTLHSNNKELITPRQPMKSLSQDGETTMSGQSGDSTDDDLTSNLNVPHSTMTNAQFRRQEEVQEDDDEKTNRLLGRTGTKSRRKSELSLLDFLSESANYSTEEQAKIAKKEKEEKDKKRKSSVFSRLGSSYRTKKHKEKENKGRHGHHFVAVSVSNSTSCDVCSKSMANKSALRCENCSINVHENSCKEQSPICDKHRQNIRVPQRSQETGSMTNLHTQDKQLTTATAYSGLRPTQSFKERSPSTGVPLRNQVTSSPPGVSAPLSAIPDSSEPDDNQGDRHHAALHRRSLPNASYSVSPQYQRPGYQHWRRAREKLMGIDKAIHEETEQERLPPGQDPGPQIGLSSANSNSLESLDDVDAALEVTSHIDEELRNLSTVEPETWSETLEKKKRKHFNSQEIKRQDTIWELIQTERHHCRTLKILQRGILKDLGMSQAVVERLFPKLDDLIELHMNFLRNLQDLQKRNPDRSVEKIGDTLVNQFSGESAERMKCAYGAFCCGHKESVSYYKDLLVKDRKFHNFVKKCNNDSLLLQKREIPDFVLLVTQRPSKYLGLLDTLIKRTTVKEERQNISRSLLLSKELLQSIDDRVHEQERIQRLREIYEGFDPRATTLYKGRKFKKSDISTHGRKLVKEGTIGYKSARGKVAEATMVVLTDLIFFMQEQNGKYTFFSQDNKSCAIPLFELLVREKSDTKESKGIYLISQNKDNPEMYEIVCNTNSEREAWIREIRAASEKCPPEDEIQPQETTVTASNLTNMLGGGSGPNQLMRHVSSVGEHVSSSFTVTPIAKRAETFAGFDTTFELSKGINEGHSCFLQQSLVYNDSNDSSSVNYDSQSTTGSVMEAYPFQLPIYLAGDHMRQLSTSLNNIVHLTSKYGTEVESLKAQLAEANERINKLSADVNEKRGGSYKHHTLEELRNIQEQVQREKAVMALQREKELRDADLAAKKDELKRQKEAFQRQIDLWQQEKLSHRDSPIEKTISAPGMVVLRDKDSLEGTSSTDPKSTSYPDSPNQNSHRRSASADFCSTIESDLERLRSGHVKTRRELPLRPDQTRGSGIPNTPSFSSSVSSKLAGNKNQQLPLHLYSAKNEHKKSASPSQLSQSVGSGKGVQQVLPFKLADTTGGKSSTQAGPPPMSGSQSVSNLYKSNRPQHQKSSSSSSLLGGVLKLAEPGGKGKSPNNNTDAKGQAQENSGQQKNGSGIFYM</sequence>
<dbReference type="InterPro" id="IPR041020">
    <property type="entry name" value="PH_16"/>
</dbReference>
<dbReference type="PROSITE" id="PS50003">
    <property type="entry name" value="PH_DOMAIN"/>
    <property type="match status" value="1"/>
</dbReference>
<evidence type="ECO:0000256" key="2">
    <source>
        <dbReference type="ARBA" id="ARBA00022490"/>
    </source>
</evidence>
<feature type="coiled-coil region" evidence="9">
    <location>
        <begin position="1450"/>
        <end position="1545"/>
    </location>
</feature>
<feature type="compositionally biased region" description="Polar residues" evidence="10">
    <location>
        <begin position="597"/>
        <end position="613"/>
    </location>
</feature>
<evidence type="ECO:0000256" key="3">
    <source>
        <dbReference type="ARBA" id="ARBA00022553"/>
    </source>
</evidence>
<proteinExistence type="predicted"/>
<keyword evidence="2" id="KW-0963">Cytoplasm</keyword>
<dbReference type="SUPFAM" id="SSF50729">
    <property type="entry name" value="PH domain-like"/>
    <property type="match status" value="1"/>
</dbReference>
<feature type="compositionally biased region" description="Basic and acidic residues" evidence="10">
    <location>
        <begin position="263"/>
        <end position="274"/>
    </location>
</feature>
<dbReference type="Pfam" id="PF00130">
    <property type="entry name" value="C1_1"/>
    <property type="match status" value="1"/>
</dbReference>
<keyword evidence="11" id="KW-0808">Transferase</keyword>
<keyword evidence="11" id="KW-0418">Kinase</keyword>
<accession>K1QTJ8</accession>
<feature type="region of interest" description="Disordered" evidence="10">
    <location>
        <begin position="1571"/>
        <end position="1600"/>
    </location>
</feature>
<feature type="compositionally biased region" description="Polar residues" evidence="10">
    <location>
        <begin position="1755"/>
        <end position="1776"/>
    </location>
</feature>
<dbReference type="HOGENOM" id="CLU_238562_0_0_1"/>
<feature type="region of interest" description="Disordered" evidence="10">
    <location>
        <begin position="1546"/>
        <end position="1565"/>
    </location>
</feature>
<keyword evidence="8 9" id="KW-0175">Coiled coil</keyword>
<name>K1QTJ8_MAGGI</name>
<evidence type="ECO:0000256" key="9">
    <source>
        <dbReference type="SAM" id="Coils"/>
    </source>
</evidence>
<feature type="compositionally biased region" description="Polar residues" evidence="10">
    <location>
        <begin position="1701"/>
        <end position="1732"/>
    </location>
</feature>
<feature type="region of interest" description="Disordered" evidence="10">
    <location>
        <begin position="1613"/>
        <end position="1651"/>
    </location>
</feature>
<dbReference type="SMART" id="SM00325">
    <property type="entry name" value="RhoGEF"/>
    <property type="match status" value="1"/>
</dbReference>
<dbReference type="PANTHER" id="PTHR13944">
    <property type="entry name" value="AGAP007712-PA"/>
    <property type="match status" value="1"/>
</dbReference>
<dbReference type="SUPFAM" id="SSF57889">
    <property type="entry name" value="Cysteine-rich domain"/>
    <property type="match status" value="1"/>
</dbReference>
<dbReference type="PROSITE" id="PS50081">
    <property type="entry name" value="ZF_DAG_PE_2"/>
    <property type="match status" value="1"/>
</dbReference>
<dbReference type="Gene3D" id="1.20.900.10">
    <property type="entry name" value="Dbl homology (DH) domain"/>
    <property type="match status" value="1"/>
</dbReference>
<feature type="compositionally biased region" description="Polar residues" evidence="10">
    <location>
        <begin position="1673"/>
        <end position="1683"/>
    </location>
</feature>
<feature type="compositionally biased region" description="Polar residues" evidence="10">
    <location>
        <begin position="701"/>
        <end position="710"/>
    </location>
</feature>